<dbReference type="Proteomes" id="UP000191008">
    <property type="component" value="Unassembled WGS sequence"/>
</dbReference>
<gene>
    <name evidence="1" type="ORF">B1J93_08845</name>
</gene>
<protein>
    <submittedName>
        <fullName evidence="1">Uncharacterized protein</fullName>
    </submittedName>
</protein>
<accession>A0A1T1DQD4</accession>
<dbReference type="RefSeq" id="WP_002177315.1">
    <property type="nucleotide sequence ID" value="NZ_MVIT01000061.1"/>
</dbReference>
<dbReference type="EMBL" id="MVIT01000061">
    <property type="protein sequence ID" value="OOV43072.1"/>
    <property type="molecule type" value="Genomic_DNA"/>
</dbReference>
<dbReference type="AlphaFoldDB" id="A0A1T1DQD4"/>
<reference evidence="1 2" key="1">
    <citation type="submission" date="2017-02" db="EMBL/GenBank/DDBJ databases">
        <title>Comparative genomic analysis of Brazilian Leptospira kirschneri strains of different serogroups.</title>
        <authorList>
            <person name="Moreno L.Z."/>
            <person name="Miraglia F."/>
            <person name="Kremer F.S."/>
            <person name="Eslabao M.R."/>
            <person name="Lilenbaum W."/>
            <person name="Dellagostin O.A."/>
            <person name="Moreno A.M."/>
        </authorList>
    </citation>
    <scope>NUCLEOTIDE SEQUENCE [LARGE SCALE GENOMIC DNA]</scope>
    <source>
        <strain evidence="1 2">M110/06</strain>
    </source>
</reference>
<sequence length="216" mass="25142">MGFWNRENDSKITKEFIELFKKAFPTIDPGQLNSVEELLKQFRRRDFSFRGGYKPQFEENIYIQVTRDPQPILMQGDILDKFPILIVDNNGDLIELDTPSVILSASCDCENDSNILLAGCFSFSEIRKFVKSDIDLSNNLYYKFFTFSNSSDEAKSLVADFSKVTSYSKELIEMRLKEGKTKKIASLTQIGYYYFVTKLYIHLLRLEDSNAMEYRK</sequence>
<proteinExistence type="predicted"/>
<name>A0A1T1DQD4_9LEPT</name>
<evidence type="ECO:0000313" key="2">
    <source>
        <dbReference type="Proteomes" id="UP000191008"/>
    </source>
</evidence>
<evidence type="ECO:0000313" key="1">
    <source>
        <dbReference type="EMBL" id="OOV43072.1"/>
    </source>
</evidence>
<comment type="caution">
    <text evidence="1">The sequence shown here is derived from an EMBL/GenBank/DDBJ whole genome shotgun (WGS) entry which is preliminary data.</text>
</comment>
<organism evidence="1 2">
    <name type="scientific">Leptospira kirschneri serovar Pomona</name>
    <dbReference type="NCBI Taxonomy" id="561005"/>
    <lineage>
        <taxon>Bacteria</taxon>
        <taxon>Pseudomonadati</taxon>
        <taxon>Spirochaetota</taxon>
        <taxon>Spirochaetia</taxon>
        <taxon>Leptospirales</taxon>
        <taxon>Leptospiraceae</taxon>
        <taxon>Leptospira</taxon>
    </lineage>
</organism>